<evidence type="ECO:0000313" key="1">
    <source>
        <dbReference type="EMBL" id="PMS20746.1"/>
    </source>
</evidence>
<dbReference type="AlphaFoldDB" id="A0A2N7VUB6"/>
<reference evidence="1 2" key="1">
    <citation type="submission" date="2018-01" db="EMBL/GenBank/DDBJ databases">
        <title>Whole genome analyses suggest that Burkholderia sensu lato contains two further novel genera in the rhizoxinica-symbiotica group Mycetohabitans gen. nov., and Trinickia gen. nov.: implications for the evolution of diazotrophy and nodulation in the Burkholderiaceae.</title>
        <authorList>
            <person name="Estrada-de los Santos P."/>
            <person name="Palmer M."/>
            <person name="Chavez-Ramirez B."/>
            <person name="Beukes C."/>
            <person name="Steenkamp E.T."/>
            <person name="Hirsch A.M."/>
            <person name="Manyaka P."/>
            <person name="Maluk M."/>
            <person name="Lafos M."/>
            <person name="Crook M."/>
            <person name="Gross E."/>
            <person name="Simon M.F."/>
            <person name="Bueno dos Reis Junior F."/>
            <person name="Poole P.S."/>
            <person name="Venter S.N."/>
            <person name="James E.K."/>
        </authorList>
    </citation>
    <scope>NUCLEOTIDE SEQUENCE [LARGE SCALE GENOMIC DNA]</scope>
    <source>
        <strain evidence="1 2">GIMN1.004</strain>
    </source>
</reference>
<keyword evidence="2" id="KW-1185">Reference proteome</keyword>
<proteinExistence type="predicted"/>
<accession>A0A2N7VUB6</accession>
<gene>
    <name evidence="1" type="ORF">C0Z18_09380</name>
</gene>
<sequence>MIAIERSPCLQTNARRGSPRFSSLSGCLSFFRLGCSTRRDSAGFFIAILRSFGRSPLRPRVALAELR</sequence>
<organism evidence="1 2">
    <name type="scientific">Trinickia dabaoshanensis</name>
    <dbReference type="NCBI Taxonomy" id="564714"/>
    <lineage>
        <taxon>Bacteria</taxon>
        <taxon>Pseudomonadati</taxon>
        <taxon>Pseudomonadota</taxon>
        <taxon>Betaproteobacteria</taxon>
        <taxon>Burkholderiales</taxon>
        <taxon>Burkholderiaceae</taxon>
        <taxon>Trinickia</taxon>
    </lineage>
</organism>
<dbReference type="Proteomes" id="UP000235616">
    <property type="component" value="Unassembled WGS sequence"/>
</dbReference>
<dbReference type="EMBL" id="PNYA01000007">
    <property type="protein sequence ID" value="PMS20746.1"/>
    <property type="molecule type" value="Genomic_DNA"/>
</dbReference>
<protein>
    <submittedName>
        <fullName evidence="1">Uncharacterized protein</fullName>
    </submittedName>
</protein>
<evidence type="ECO:0000313" key="2">
    <source>
        <dbReference type="Proteomes" id="UP000235616"/>
    </source>
</evidence>
<comment type="caution">
    <text evidence="1">The sequence shown here is derived from an EMBL/GenBank/DDBJ whole genome shotgun (WGS) entry which is preliminary data.</text>
</comment>
<name>A0A2N7VUB6_9BURK</name>